<evidence type="ECO:0000313" key="1">
    <source>
        <dbReference type="EMBL" id="KKN62657.1"/>
    </source>
</evidence>
<protein>
    <submittedName>
        <fullName evidence="1">Uncharacterized protein</fullName>
    </submittedName>
</protein>
<proteinExistence type="predicted"/>
<name>A0A0F9SJZ4_9ZZZZ</name>
<comment type="caution">
    <text evidence="1">The sequence shown here is derived from an EMBL/GenBank/DDBJ whole genome shotgun (WGS) entry which is preliminary data.</text>
</comment>
<gene>
    <name evidence="1" type="ORF">LCGC14_0509180</name>
</gene>
<sequence length="70" mass="8242">MKQNIKEKVLKDLRDTTTFNEREIKTIMQKIDLTLAEVGKVIDEMERRGGERYGCCGYCIQRFKEELGIK</sequence>
<organism evidence="1">
    <name type="scientific">marine sediment metagenome</name>
    <dbReference type="NCBI Taxonomy" id="412755"/>
    <lineage>
        <taxon>unclassified sequences</taxon>
        <taxon>metagenomes</taxon>
        <taxon>ecological metagenomes</taxon>
    </lineage>
</organism>
<dbReference type="EMBL" id="LAZR01000616">
    <property type="protein sequence ID" value="KKN62657.1"/>
    <property type="molecule type" value="Genomic_DNA"/>
</dbReference>
<accession>A0A0F9SJZ4</accession>
<dbReference type="AlphaFoldDB" id="A0A0F9SJZ4"/>
<reference evidence="1" key="1">
    <citation type="journal article" date="2015" name="Nature">
        <title>Complex archaea that bridge the gap between prokaryotes and eukaryotes.</title>
        <authorList>
            <person name="Spang A."/>
            <person name="Saw J.H."/>
            <person name="Jorgensen S.L."/>
            <person name="Zaremba-Niedzwiedzka K."/>
            <person name="Martijn J."/>
            <person name="Lind A.E."/>
            <person name="van Eijk R."/>
            <person name="Schleper C."/>
            <person name="Guy L."/>
            <person name="Ettema T.J."/>
        </authorList>
    </citation>
    <scope>NUCLEOTIDE SEQUENCE</scope>
</reference>